<dbReference type="Proteomes" id="UP001500443">
    <property type="component" value="Unassembled WGS sequence"/>
</dbReference>
<organism evidence="1 2">
    <name type="scientific">Streptomyces synnematoformans</name>
    <dbReference type="NCBI Taxonomy" id="415721"/>
    <lineage>
        <taxon>Bacteria</taxon>
        <taxon>Bacillati</taxon>
        <taxon>Actinomycetota</taxon>
        <taxon>Actinomycetes</taxon>
        <taxon>Kitasatosporales</taxon>
        <taxon>Streptomycetaceae</taxon>
        <taxon>Streptomyces</taxon>
    </lineage>
</organism>
<sequence>MATHAEAPSASERPLLTLRVSRDSGRTWGREKDFYARDCLPPLLNSTMPPCECVRCKGRR</sequence>
<dbReference type="EMBL" id="BAAAPF010000157">
    <property type="protein sequence ID" value="GAA2134087.1"/>
    <property type="molecule type" value="Genomic_DNA"/>
</dbReference>
<evidence type="ECO:0008006" key="3">
    <source>
        <dbReference type="Google" id="ProtNLM"/>
    </source>
</evidence>
<evidence type="ECO:0000313" key="2">
    <source>
        <dbReference type="Proteomes" id="UP001500443"/>
    </source>
</evidence>
<accession>A0ABN2YYL2</accession>
<keyword evidence="2" id="KW-1185">Reference proteome</keyword>
<evidence type="ECO:0000313" key="1">
    <source>
        <dbReference type="EMBL" id="GAA2134087.1"/>
    </source>
</evidence>
<proteinExistence type="predicted"/>
<protein>
    <recommendedName>
        <fullName evidence="3">Exo-alpha-sialidase</fullName>
    </recommendedName>
</protein>
<name>A0ABN2YYL2_9ACTN</name>
<reference evidence="1 2" key="1">
    <citation type="journal article" date="2019" name="Int. J. Syst. Evol. Microbiol.">
        <title>The Global Catalogue of Microorganisms (GCM) 10K type strain sequencing project: providing services to taxonomists for standard genome sequencing and annotation.</title>
        <authorList>
            <consortium name="The Broad Institute Genomics Platform"/>
            <consortium name="The Broad Institute Genome Sequencing Center for Infectious Disease"/>
            <person name="Wu L."/>
            <person name="Ma J."/>
        </authorList>
    </citation>
    <scope>NUCLEOTIDE SEQUENCE [LARGE SCALE GENOMIC DNA]</scope>
    <source>
        <strain evidence="1 2">JCM 15481</strain>
    </source>
</reference>
<gene>
    <name evidence="1" type="ORF">GCM10009802_42600</name>
</gene>
<comment type="caution">
    <text evidence="1">The sequence shown here is derived from an EMBL/GenBank/DDBJ whole genome shotgun (WGS) entry which is preliminary data.</text>
</comment>